<keyword evidence="6" id="KW-1185">Reference proteome</keyword>
<dbReference type="Proteomes" id="UP001486565">
    <property type="component" value="Chromosome"/>
</dbReference>
<organism evidence="5 6">
    <name type="scientific">Defluviitalea saccharophila</name>
    <dbReference type="NCBI Taxonomy" id="879970"/>
    <lineage>
        <taxon>Bacteria</taxon>
        <taxon>Bacillati</taxon>
        <taxon>Bacillota</taxon>
        <taxon>Clostridia</taxon>
        <taxon>Lachnospirales</taxon>
        <taxon>Defluviitaleaceae</taxon>
        <taxon>Defluviitalea</taxon>
    </lineage>
</organism>
<dbReference type="EMBL" id="CP121687">
    <property type="protein sequence ID" value="WZL69450.1"/>
    <property type="molecule type" value="Genomic_DNA"/>
</dbReference>
<dbReference type="Gene3D" id="1.10.10.60">
    <property type="entry name" value="Homeodomain-like"/>
    <property type="match status" value="2"/>
</dbReference>
<keyword evidence="1" id="KW-0805">Transcription regulation</keyword>
<accession>A0ABZ2Y3F4</accession>
<keyword evidence="3" id="KW-0804">Transcription</keyword>
<dbReference type="PANTHER" id="PTHR43280">
    <property type="entry name" value="ARAC-FAMILY TRANSCRIPTIONAL REGULATOR"/>
    <property type="match status" value="1"/>
</dbReference>
<dbReference type="SUPFAM" id="SSF46689">
    <property type="entry name" value="Homeodomain-like"/>
    <property type="match status" value="2"/>
</dbReference>
<dbReference type="InterPro" id="IPR009057">
    <property type="entry name" value="Homeodomain-like_sf"/>
</dbReference>
<evidence type="ECO:0000256" key="2">
    <source>
        <dbReference type="ARBA" id="ARBA00023125"/>
    </source>
</evidence>
<dbReference type="SMART" id="SM00342">
    <property type="entry name" value="HTH_ARAC"/>
    <property type="match status" value="1"/>
</dbReference>
<evidence type="ECO:0000313" key="6">
    <source>
        <dbReference type="Proteomes" id="UP001486565"/>
    </source>
</evidence>
<proteinExistence type="predicted"/>
<sequence>MEYNYIYNTALEKLEILYYFARVPVSLYSNNSPVVQFPEKPLSMDVLLKNQSEFPSIIFSKNQILTCQFVINDYFECYIVFELNETDLILIGPFLDEEMYDAKLSTLIKKNSLPIKLKNKLVDYFAKLQVLDNTRRFYINKLLNYLFPDDSNIHVDQPASTHASVPENYFVTTYKNRMSMFQHPPYFLEQVIIKMIKNGTKSNARQILSEINSLNRAKLSDDPLRSLKNSLICSCTIFTRAAIEGGVTDYEAFNMSDAFIIEIEKSNSMAELDSLEYRMVETFIEKVNEANTFKFSPVIRNTMTYIVNHLSDKLTLKDIADNVYVHPNYLSALFKKEVGISLFQYIIKRRVEESTYFLKYSNESIADIAAFYQFCNQSYYIKMFNKYMGISPNAYRQSNN</sequence>
<protein>
    <submittedName>
        <fullName evidence="5">AraC family transcriptional regulator</fullName>
    </submittedName>
</protein>
<evidence type="ECO:0000256" key="1">
    <source>
        <dbReference type="ARBA" id="ARBA00023015"/>
    </source>
</evidence>
<dbReference type="RefSeq" id="WP_341876446.1">
    <property type="nucleotide sequence ID" value="NZ_CP121687.1"/>
</dbReference>
<evidence type="ECO:0000256" key="3">
    <source>
        <dbReference type="ARBA" id="ARBA00023163"/>
    </source>
</evidence>
<evidence type="ECO:0000313" key="5">
    <source>
        <dbReference type="EMBL" id="WZL69450.1"/>
    </source>
</evidence>
<gene>
    <name evidence="5" type="ORF">QBE51_11685</name>
</gene>
<dbReference type="Pfam" id="PF12833">
    <property type="entry name" value="HTH_18"/>
    <property type="match status" value="1"/>
</dbReference>
<keyword evidence="2" id="KW-0238">DNA-binding</keyword>
<name>A0ABZ2Y3F4_9FIRM</name>
<dbReference type="InterPro" id="IPR018060">
    <property type="entry name" value="HTH_AraC"/>
</dbReference>
<evidence type="ECO:0000259" key="4">
    <source>
        <dbReference type="PROSITE" id="PS01124"/>
    </source>
</evidence>
<dbReference type="PROSITE" id="PS01124">
    <property type="entry name" value="HTH_ARAC_FAMILY_2"/>
    <property type="match status" value="1"/>
</dbReference>
<reference evidence="5 6" key="1">
    <citation type="submission" date="2023-03" db="EMBL/GenBank/DDBJ databases">
        <title>Novel Species.</title>
        <authorList>
            <person name="Ma S."/>
        </authorList>
    </citation>
    <scope>NUCLEOTIDE SEQUENCE [LARGE SCALE GENOMIC DNA]</scope>
    <source>
        <strain evidence="5 6">LIND6LT2</strain>
    </source>
</reference>
<feature type="domain" description="HTH araC/xylS-type" evidence="4">
    <location>
        <begin position="300"/>
        <end position="398"/>
    </location>
</feature>
<dbReference type="PANTHER" id="PTHR43280:SF2">
    <property type="entry name" value="HTH-TYPE TRANSCRIPTIONAL REGULATOR EXSA"/>
    <property type="match status" value="1"/>
</dbReference>